<protein>
    <submittedName>
        <fullName evidence="3">Uncharacterized protein LOC116308724 isoform X3</fullName>
    </submittedName>
</protein>
<dbReference type="RefSeq" id="XP_031575065.1">
    <property type="nucleotide sequence ID" value="XM_031719205.1"/>
</dbReference>
<dbReference type="Proteomes" id="UP000515163">
    <property type="component" value="Unplaced"/>
</dbReference>
<feature type="compositionally biased region" description="Basic and acidic residues" evidence="1">
    <location>
        <begin position="105"/>
        <end position="123"/>
    </location>
</feature>
<name>A0A6P8JFC7_ACTTE</name>
<keyword evidence="2" id="KW-1185">Reference proteome</keyword>
<feature type="compositionally biased region" description="Polar residues" evidence="1">
    <location>
        <begin position="35"/>
        <end position="46"/>
    </location>
</feature>
<gene>
    <name evidence="3" type="primary">LOC116308724</name>
</gene>
<feature type="compositionally biased region" description="Basic and acidic residues" evidence="1">
    <location>
        <begin position="132"/>
        <end position="149"/>
    </location>
</feature>
<dbReference type="GeneID" id="116308724"/>
<proteinExistence type="predicted"/>
<feature type="compositionally biased region" description="Basic and acidic residues" evidence="1">
    <location>
        <begin position="86"/>
        <end position="97"/>
    </location>
</feature>
<feature type="region of interest" description="Disordered" evidence="1">
    <location>
        <begin position="35"/>
        <end position="188"/>
    </location>
</feature>
<feature type="compositionally biased region" description="Polar residues" evidence="1">
    <location>
        <begin position="154"/>
        <end position="163"/>
    </location>
</feature>
<dbReference type="AlphaFoldDB" id="A0A6P8JFC7"/>
<sequence>MIILCVLYCKRKKSETYPSGAVENGTSMQTFNVNDHNAAATNAYETTQDEKPPYRNGQPAETYRPQSFTDGKPKQDVTLAQEAIALEEKVPSDEKPNQDVTLDQKAIELEEKVPIDEKPKQDVTLEQQAIELENKVPNDANPEPKKETEGGDQNDGSNQTDNDTGGKNEVPENAQTNNNSTSPKDNLV</sequence>
<evidence type="ECO:0000313" key="3">
    <source>
        <dbReference type="RefSeq" id="XP_031575065.1"/>
    </source>
</evidence>
<feature type="compositionally biased region" description="Polar residues" evidence="1">
    <location>
        <begin position="173"/>
        <end position="188"/>
    </location>
</feature>
<organism evidence="2 3">
    <name type="scientific">Actinia tenebrosa</name>
    <name type="common">Australian red waratah sea anemone</name>
    <dbReference type="NCBI Taxonomy" id="6105"/>
    <lineage>
        <taxon>Eukaryota</taxon>
        <taxon>Metazoa</taxon>
        <taxon>Cnidaria</taxon>
        <taxon>Anthozoa</taxon>
        <taxon>Hexacorallia</taxon>
        <taxon>Actiniaria</taxon>
        <taxon>Actiniidae</taxon>
        <taxon>Actinia</taxon>
    </lineage>
</organism>
<evidence type="ECO:0000313" key="2">
    <source>
        <dbReference type="Proteomes" id="UP000515163"/>
    </source>
</evidence>
<accession>A0A6P8JFC7</accession>
<evidence type="ECO:0000256" key="1">
    <source>
        <dbReference type="SAM" id="MobiDB-lite"/>
    </source>
</evidence>
<reference evidence="3" key="1">
    <citation type="submission" date="2025-08" db="UniProtKB">
        <authorList>
            <consortium name="RefSeq"/>
        </authorList>
    </citation>
    <scope>IDENTIFICATION</scope>
    <source>
        <tissue evidence="3">Tentacle</tissue>
    </source>
</reference>